<dbReference type="HAMAP" id="MF_01082">
    <property type="entry name" value="TruD"/>
    <property type="match status" value="1"/>
</dbReference>
<proteinExistence type="inferred from homology"/>
<evidence type="ECO:0000259" key="5">
    <source>
        <dbReference type="PROSITE" id="PS50984"/>
    </source>
</evidence>
<dbReference type="PANTHER" id="PTHR47811">
    <property type="entry name" value="TRNA PSEUDOURIDINE SYNTHASE D"/>
    <property type="match status" value="1"/>
</dbReference>
<comment type="similarity">
    <text evidence="1 4">Belongs to the pseudouridine synthase TruD family.</text>
</comment>
<dbReference type="SUPFAM" id="SSF55120">
    <property type="entry name" value="Pseudouridine synthase"/>
    <property type="match status" value="1"/>
</dbReference>
<keyword evidence="6" id="KW-0456">Lyase</keyword>
<name>A0A6S6SUM9_9BACT</name>
<dbReference type="CDD" id="cd02575">
    <property type="entry name" value="PseudoU_synth_EcTruD"/>
    <property type="match status" value="1"/>
</dbReference>
<organism evidence="6">
    <name type="scientific">uncultured Sulfurovum sp</name>
    <dbReference type="NCBI Taxonomy" id="269237"/>
    <lineage>
        <taxon>Bacteria</taxon>
        <taxon>Pseudomonadati</taxon>
        <taxon>Campylobacterota</taxon>
        <taxon>Epsilonproteobacteria</taxon>
        <taxon>Campylobacterales</taxon>
        <taxon>Sulfurovaceae</taxon>
        <taxon>Sulfurovum</taxon>
        <taxon>environmental samples</taxon>
    </lineage>
</organism>
<keyword evidence="2 4" id="KW-0819">tRNA processing</keyword>
<evidence type="ECO:0000256" key="1">
    <source>
        <dbReference type="ARBA" id="ARBA00007953"/>
    </source>
</evidence>
<dbReference type="PROSITE" id="PS50984">
    <property type="entry name" value="TRUD"/>
    <property type="match status" value="1"/>
</dbReference>
<dbReference type="InterPro" id="IPR042214">
    <property type="entry name" value="TruD_catalytic"/>
</dbReference>
<sequence>MENLLYPVKVKNNFIFNPSSRDFIVDEIPLYEFTGEGEHLILHVRKKDMTTWEMVSAIAKYCKIKQRDIGYAGLKDKHAMTMQYISLPAKDNEEILKTFNHEKIKILNTFRHNNKIRIGHLKGNHFKVRLKKVLGVQKDKLNSVLKWVKNNGVPNYFGNQRFGNHGDNWKDGQKIVEGTLKMRDKKKRTFLLNAYQSHLFNQWLSKRIELSMLLEAFSEAEAERVFDLPEGSLKGTKEQPHFFKILEGDLMMHYPFGRVFELENLQEEAKRFSEFDIAPSGLLAGKRVSRTTKVSELIEKEYDQEIAENGARRYAWIKVTEIKKNYVEEKAHYELEFTLPKGCYATNVLDVLRGEGFRSKSL</sequence>
<dbReference type="InterPro" id="IPR050170">
    <property type="entry name" value="TruD_pseudoU_synthase"/>
</dbReference>
<evidence type="ECO:0000256" key="4">
    <source>
        <dbReference type="HAMAP-Rule" id="MF_01082"/>
    </source>
</evidence>
<evidence type="ECO:0000313" key="6">
    <source>
        <dbReference type="EMBL" id="CAA6812229.1"/>
    </source>
</evidence>
<comment type="catalytic activity">
    <reaction evidence="4">
        <text>uridine(13) in tRNA = pseudouridine(13) in tRNA</text>
        <dbReference type="Rhea" id="RHEA:42540"/>
        <dbReference type="Rhea" id="RHEA-COMP:10105"/>
        <dbReference type="Rhea" id="RHEA-COMP:10106"/>
        <dbReference type="ChEBI" id="CHEBI:65314"/>
        <dbReference type="ChEBI" id="CHEBI:65315"/>
        <dbReference type="EC" id="5.4.99.27"/>
    </reaction>
</comment>
<dbReference type="GO" id="GO:0003723">
    <property type="term" value="F:RNA binding"/>
    <property type="evidence" value="ECO:0007669"/>
    <property type="project" value="InterPro"/>
</dbReference>
<evidence type="ECO:0000256" key="2">
    <source>
        <dbReference type="ARBA" id="ARBA00022694"/>
    </source>
</evidence>
<dbReference type="GO" id="GO:0031119">
    <property type="term" value="P:tRNA pseudouridine synthesis"/>
    <property type="evidence" value="ECO:0007669"/>
    <property type="project" value="UniProtKB-UniRule"/>
</dbReference>
<dbReference type="GO" id="GO:0160150">
    <property type="term" value="F:tRNA pseudouridine(13) synthase activity"/>
    <property type="evidence" value="ECO:0007669"/>
    <property type="project" value="UniProtKB-EC"/>
</dbReference>
<dbReference type="EMBL" id="CACVAU010000038">
    <property type="protein sequence ID" value="CAA6812229.1"/>
    <property type="molecule type" value="Genomic_DNA"/>
</dbReference>
<dbReference type="NCBIfam" id="TIGR00094">
    <property type="entry name" value="tRNA_TruD_broad"/>
    <property type="match status" value="1"/>
</dbReference>
<dbReference type="NCBIfam" id="NF002154">
    <property type="entry name" value="PRK00984.1-3"/>
    <property type="match status" value="1"/>
</dbReference>
<feature type="active site" description="Nucleophile" evidence="4">
    <location>
        <position position="76"/>
    </location>
</feature>
<evidence type="ECO:0000256" key="3">
    <source>
        <dbReference type="ARBA" id="ARBA00023235"/>
    </source>
</evidence>
<dbReference type="AlphaFoldDB" id="A0A6S6SUM9"/>
<comment type="function">
    <text evidence="4">Responsible for synthesis of pseudouridine from uracil-13 in transfer RNAs.</text>
</comment>
<dbReference type="GO" id="GO:0016829">
    <property type="term" value="F:lyase activity"/>
    <property type="evidence" value="ECO:0007669"/>
    <property type="project" value="UniProtKB-KW"/>
</dbReference>
<accession>A0A6S6SUM9</accession>
<protein>
    <recommendedName>
        <fullName evidence="4">tRNA pseudouridine synthase D</fullName>
        <ecNumber evidence="4">5.4.99.27</ecNumber>
    </recommendedName>
    <alternativeName>
        <fullName evidence="4">tRNA pseudouridine(13) synthase</fullName>
    </alternativeName>
    <alternativeName>
        <fullName evidence="4">tRNA pseudouridylate synthase D</fullName>
    </alternativeName>
    <alternativeName>
        <fullName evidence="4">tRNA-uridine isomerase D</fullName>
    </alternativeName>
</protein>
<dbReference type="InterPro" id="IPR020103">
    <property type="entry name" value="PsdUridine_synth_cat_dom_sf"/>
</dbReference>
<dbReference type="Pfam" id="PF01142">
    <property type="entry name" value="TruD"/>
    <property type="match status" value="1"/>
</dbReference>
<dbReference type="Gene3D" id="3.30.2350.20">
    <property type="entry name" value="TruD, catalytic domain"/>
    <property type="match status" value="1"/>
</dbReference>
<gene>
    <name evidence="4" type="primary">truD</name>
    <name evidence="6" type="ORF">HELGO_WM4121</name>
</gene>
<dbReference type="InterPro" id="IPR001656">
    <property type="entry name" value="PsdUridine_synth_TruD"/>
</dbReference>
<dbReference type="PANTHER" id="PTHR47811:SF1">
    <property type="entry name" value="TRNA PSEUDOURIDINE SYNTHASE D"/>
    <property type="match status" value="1"/>
</dbReference>
<dbReference type="GO" id="GO:0005829">
    <property type="term" value="C:cytosol"/>
    <property type="evidence" value="ECO:0007669"/>
    <property type="project" value="TreeGrafter"/>
</dbReference>
<reference evidence="6" key="1">
    <citation type="submission" date="2020-01" db="EMBL/GenBank/DDBJ databases">
        <authorList>
            <person name="Meier V. D."/>
            <person name="Meier V D."/>
        </authorList>
    </citation>
    <scope>NUCLEOTIDE SEQUENCE</scope>
    <source>
        <strain evidence="6">HLG_WM_MAG_05</strain>
    </source>
</reference>
<feature type="domain" description="TRUD" evidence="5">
    <location>
        <begin position="152"/>
        <end position="317"/>
    </location>
</feature>
<dbReference type="EC" id="5.4.99.27" evidence="4"/>
<keyword evidence="3 4" id="KW-0413">Isomerase</keyword>
<dbReference type="InterPro" id="IPR011760">
    <property type="entry name" value="PsdUridine_synth_TruD_insert"/>
</dbReference>